<feature type="region of interest" description="Disordered" evidence="1">
    <location>
        <begin position="121"/>
        <end position="142"/>
    </location>
</feature>
<feature type="compositionally biased region" description="Basic and acidic residues" evidence="1">
    <location>
        <begin position="493"/>
        <end position="507"/>
    </location>
</feature>
<evidence type="ECO:0000256" key="1">
    <source>
        <dbReference type="SAM" id="MobiDB-lite"/>
    </source>
</evidence>
<name>A0AAW0EV68_9TRYP</name>
<feature type="region of interest" description="Disordered" evidence="1">
    <location>
        <begin position="162"/>
        <end position="191"/>
    </location>
</feature>
<gene>
    <name evidence="3" type="ORF">NESM_000768600</name>
</gene>
<feature type="region of interest" description="Disordered" evidence="1">
    <location>
        <begin position="561"/>
        <end position="586"/>
    </location>
</feature>
<dbReference type="GO" id="GO:0005615">
    <property type="term" value="C:extracellular space"/>
    <property type="evidence" value="ECO:0007669"/>
    <property type="project" value="TreeGrafter"/>
</dbReference>
<organism evidence="3 4">
    <name type="scientific">Novymonas esmeraldas</name>
    <dbReference type="NCBI Taxonomy" id="1808958"/>
    <lineage>
        <taxon>Eukaryota</taxon>
        <taxon>Discoba</taxon>
        <taxon>Euglenozoa</taxon>
        <taxon>Kinetoplastea</taxon>
        <taxon>Metakinetoplastina</taxon>
        <taxon>Trypanosomatida</taxon>
        <taxon>Trypanosomatidae</taxon>
        <taxon>Novymonas</taxon>
    </lineage>
</organism>
<keyword evidence="2" id="KW-0472">Membrane</keyword>
<dbReference type="AlphaFoldDB" id="A0AAW0EV68"/>
<accession>A0AAW0EV68</accession>
<dbReference type="PANTHER" id="PTHR10974:SF1">
    <property type="entry name" value="FI08016P-RELATED"/>
    <property type="match status" value="1"/>
</dbReference>
<feature type="transmembrane region" description="Helical" evidence="2">
    <location>
        <begin position="309"/>
        <end position="334"/>
    </location>
</feature>
<comment type="caution">
    <text evidence="3">The sequence shown here is derived from an EMBL/GenBank/DDBJ whole genome shotgun (WGS) entry which is preliminary data.</text>
</comment>
<evidence type="ECO:0000313" key="4">
    <source>
        <dbReference type="Proteomes" id="UP001430356"/>
    </source>
</evidence>
<evidence type="ECO:0000313" key="3">
    <source>
        <dbReference type="EMBL" id="KAK7198122.1"/>
    </source>
</evidence>
<keyword evidence="4" id="KW-1185">Reference proteome</keyword>
<feature type="transmembrane region" description="Helical" evidence="2">
    <location>
        <begin position="263"/>
        <end position="288"/>
    </location>
</feature>
<sequence length="992" mass="106837">MRVVSAVLTVARRARAGYGSGSATRTGVLGLLLLSVVTSLVTWGLLVSSWAFLVLRSRLVRGYSLSLLRSLELCSVVLAVVAHTLLMHVAVHGRFPSPAALCSTWRCGARHGVTRGTRVEKACNGSGSDGDRDDDTPDRESARVSAVATLLGSPVSATLRTQRQGGRAFAAATDAKGRRGGAGSPGSTPESRALFTTSKGGAGGMGEGYTSLLDSAGPSSRALQERLVAYLPAAVGGVAFVVACVHLVVNQTIPEAHRQSKEIILTLVRVCLDVALAVTCDVFMALRLEKVASRSSRMSGVGRVSRVRLVLVAVLAAVAVGALYALGCFLALVVQSDTMAALRLGVTADVVDVCELEGLRMHPALARSWVWPALMHRRFFNFWTGSEACAPSGRPPPISFVEGRERVLLVSPVCVDGERPHVYLHRPENNEFSGSDDVGLPESERGNHEYHRQLEALYGTTELAAARGVIVHRDATSKLITAVEVDPATLSPQRREPETPLEKDARQRWPTAGRGEVLRVRLGRSPAYTVYCASMNHEEYHVSPLDDSHLDTYTSIARGSEAACVPQSRRRQGDSGVGATSTADDADVGEPAGNVLMVLIDAVSRQAMRRSLPMFVRALTGLNDNSSTGGHMVVEAHGATTLGVNTAANLVPFFAGISARAFGLENESKFTNVSFANRTVFALAKRKYGDAVSTALTTASCQDLFEFLIGYTVPNSGAGGRAAGVDRYLYMPFCHLDYSGYSSNFRGPYSIVPRCMAGESVSEHTLRYAEQLLTKQMRDGERARTAALSSPLPSVVEGDCGAAPEMRGRFGKNFFHVVYMTDGHEGTHGVLPLLDATLARFFTDLRDKMRFFDNPLNTFIVLSDHGNHMGHYYEYTNAGKFERGTPPLVMAVSPTVLSRVDKAKGRASGTSLANLQYRLRRLSTSLDVYPTLGDLLNVSVSVYEKYNAPGIMHAASLFDLRDEESSAFVRSCSQLSTAIEQYPCPLDYCIAR</sequence>
<dbReference type="PANTHER" id="PTHR10974">
    <property type="entry name" value="FI08016P-RELATED"/>
    <property type="match status" value="1"/>
</dbReference>
<protein>
    <recommendedName>
        <fullName evidence="5">Sulfatase N-terminal domain-containing protein</fullName>
    </recommendedName>
</protein>
<dbReference type="SUPFAM" id="SSF53649">
    <property type="entry name" value="Alkaline phosphatase-like"/>
    <property type="match status" value="1"/>
</dbReference>
<feature type="transmembrane region" description="Helical" evidence="2">
    <location>
        <begin position="67"/>
        <end position="91"/>
    </location>
</feature>
<dbReference type="InterPro" id="IPR004245">
    <property type="entry name" value="DUF229"/>
</dbReference>
<dbReference type="Pfam" id="PF02995">
    <property type="entry name" value="DUF229"/>
    <property type="match status" value="1"/>
</dbReference>
<feature type="transmembrane region" description="Helical" evidence="2">
    <location>
        <begin position="32"/>
        <end position="55"/>
    </location>
</feature>
<dbReference type="Gene3D" id="3.40.720.10">
    <property type="entry name" value="Alkaline Phosphatase, subunit A"/>
    <property type="match status" value="1"/>
</dbReference>
<dbReference type="Proteomes" id="UP001430356">
    <property type="component" value="Unassembled WGS sequence"/>
</dbReference>
<keyword evidence="2" id="KW-0812">Transmembrane</keyword>
<feature type="region of interest" description="Disordered" evidence="1">
    <location>
        <begin position="489"/>
        <end position="510"/>
    </location>
</feature>
<reference evidence="3 4" key="1">
    <citation type="journal article" date="2021" name="MBio">
        <title>A New Model Trypanosomatid, Novymonas esmeraldas: Genomic Perception of Its 'Candidatus Pandoraea novymonadis' Endosymbiont.</title>
        <authorList>
            <person name="Zakharova A."/>
            <person name="Saura A."/>
            <person name="Butenko A."/>
            <person name="Podesvova L."/>
            <person name="Warmusova S."/>
            <person name="Kostygov A.Y."/>
            <person name="Nenarokova A."/>
            <person name="Lukes J."/>
            <person name="Opperdoes F.R."/>
            <person name="Yurchenko V."/>
        </authorList>
    </citation>
    <scope>NUCLEOTIDE SEQUENCE [LARGE SCALE GENOMIC DNA]</scope>
    <source>
        <strain evidence="3 4">E262AT.01</strain>
    </source>
</reference>
<evidence type="ECO:0000256" key="2">
    <source>
        <dbReference type="SAM" id="Phobius"/>
    </source>
</evidence>
<proteinExistence type="predicted"/>
<evidence type="ECO:0008006" key="5">
    <source>
        <dbReference type="Google" id="ProtNLM"/>
    </source>
</evidence>
<keyword evidence="2" id="KW-1133">Transmembrane helix</keyword>
<dbReference type="InterPro" id="IPR017850">
    <property type="entry name" value="Alkaline_phosphatase_core_sf"/>
</dbReference>
<feature type="transmembrane region" description="Helical" evidence="2">
    <location>
        <begin position="227"/>
        <end position="248"/>
    </location>
</feature>
<dbReference type="EMBL" id="JAECZO010000133">
    <property type="protein sequence ID" value="KAK7198122.1"/>
    <property type="molecule type" value="Genomic_DNA"/>
</dbReference>